<accession>A0A9Q9SN51</accession>
<evidence type="ECO:0000313" key="3">
    <source>
        <dbReference type="Proteomes" id="UP000494172"/>
    </source>
</evidence>
<dbReference type="AlphaFoldDB" id="A0A9Q9SN51"/>
<feature type="transmembrane region" description="Helical" evidence="1">
    <location>
        <begin position="6"/>
        <end position="29"/>
    </location>
</feature>
<feature type="transmembrane region" description="Helical" evidence="1">
    <location>
        <begin position="98"/>
        <end position="121"/>
    </location>
</feature>
<keyword evidence="1" id="KW-0812">Transmembrane</keyword>
<name>A0A9Q9SN51_9BURK</name>
<keyword evidence="1" id="KW-0472">Membrane</keyword>
<protein>
    <recommendedName>
        <fullName evidence="4">Transmembrane protein</fullName>
    </recommendedName>
</protein>
<evidence type="ECO:0008006" key="4">
    <source>
        <dbReference type="Google" id="ProtNLM"/>
    </source>
</evidence>
<sequence>MPMSPLVEAILGWTTLVLAALGLLCMMIWPLTPDRWVFEAGYACVPDGRNLILSPRRMRVGHFVWWSFGFGLSALGLACMTGVPLLAGSVTGDELQAWYEWLGLGVFGVFIVGVGALLIWIGRKLMRSRWFAGPLRETRFCWRDDERWIDISTTRLLRKPVLNTYACRDLAHLLVGGRRSIDGAVVGGSLVRIQNDLAQLVLVFRNHRPIDLMGRINDGEQARRTAGMIGAWCGVDIQRVDGLPDVTPFNFDRI</sequence>
<dbReference type="RefSeq" id="WP_226196204.1">
    <property type="nucleotide sequence ID" value="NZ_CP109822.1"/>
</dbReference>
<dbReference type="Proteomes" id="UP000494172">
    <property type="component" value="Unassembled WGS sequence"/>
</dbReference>
<keyword evidence="1" id="KW-1133">Transmembrane helix</keyword>
<dbReference type="EMBL" id="CABVPX010000027">
    <property type="protein sequence ID" value="VWC15318.1"/>
    <property type="molecule type" value="Genomic_DNA"/>
</dbReference>
<gene>
    <name evidence="2" type="ORF">BAR24066_05506</name>
</gene>
<feature type="transmembrane region" description="Helical" evidence="1">
    <location>
        <begin position="63"/>
        <end position="86"/>
    </location>
</feature>
<proteinExistence type="predicted"/>
<reference evidence="2 3" key="1">
    <citation type="submission" date="2019-09" db="EMBL/GenBank/DDBJ databases">
        <authorList>
            <person name="Depoorter E."/>
        </authorList>
    </citation>
    <scope>NUCLEOTIDE SEQUENCE [LARGE SCALE GENOMIC DNA]</scope>
    <source>
        <strain evidence="2">LMG 24066</strain>
    </source>
</reference>
<evidence type="ECO:0000313" key="2">
    <source>
        <dbReference type="EMBL" id="VWC15318.1"/>
    </source>
</evidence>
<organism evidence="2 3">
    <name type="scientific">Burkholderia arboris</name>
    <dbReference type="NCBI Taxonomy" id="488730"/>
    <lineage>
        <taxon>Bacteria</taxon>
        <taxon>Pseudomonadati</taxon>
        <taxon>Pseudomonadota</taxon>
        <taxon>Betaproteobacteria</taxon>
        <taxon>Burkholderiales</taxon>
        <taxon>Burkholderiaceae</taxon>
        <taxon>Burkholderia</taxon>
        <taxon>Burkholderia cepacia complex</taxon>
    </lineage>
</organism>
<comment type="caution">
    <text evidence="2">The sequence shown here is derived from an EMBL/GenBank/DDBJ whole genome shotgun (WGS) entry which is preliminary data.</text>
</comment>
<evidence type="ECO:0000256" key="1">
    <source>
        <dbReference type="SAM" id="Phobius"/>
    </source>
</evidence>